<protein>
    <submittedName>
        <fullName evidence="2">Uncharacterized protein</fullName>
    </submittedName>
</protein>
<feature type="compositionally biased region" description="Basic residues" evidence="1">
    <location>
        <begin position="114"/>
        <end position="124"/>
    </location>
</feature>
<evidence type="ECO:0000256" key="1">
    <source>
        <dbReference type="SAM" id="MobiDB-lite"/>
    </source>
</evidence>
<feature type="compositionally biased region" description="Polar residues" evidence="1">
    <location>
        <begin position="160"/>
        <end position="175"/>
    </location>
</feature>
<feature type="region of interest" description="Disordered" evidence="1">
    <location>
        <begin position="160"/>
        <end position="214"/>
    </location>
</feature>
<evidence type="ECO:0000313" key="2">
    <source>
        <dbReference type="EMBL" id="VWM01293.1"/>
    </source>
</evidence>
<feature type="region of interest" description="Disordered" evidence="1">
    <location>
        <begin position="100"/>
        <end position="143"/>
    </location>
</feature>
<gene>
    <name evidence="2" type="ORF">JKKLCJKK_01234</name>
</gene>
<feature type="compositionally biased region" description="Low complexity" evidence="1">
    <location>
        <begin position="198"/>
        <end position="214"/>
    </location>
</feature>
<accession>A0A5K1JD49</accession>
<name>A0A5K1JD49_9ACTN</name>
<reference evidence="2 3" key="1">
    <citation type="submission" date="2019-10" db="EMBL/GenBank/DDBJ databases">
        <authorList>
            <person name="Wolf R A."/>
        </authorList>
    </citation>
    <scope>NUCLEOTIDE SEQUENCE [LARGE SCALE GENOMIC DNA]</scope>
    <source>
        <strain evidence="2">Collinsella_intestinalis_DSM_13632</strain>
    </source>
</reference>
<proteinExistence type="predicted"/>
<dbReference type="EMBL" id="CABWIC010000030">
    <property type="protein sequence ID" value="VWM01293.1"/>
    <property type="molecule type" value="Genomic_DNA"/>
</dbReference>
<sequence>MRLHVNMRLHVHMRLHILMHLHVRLDLSSSCNQRTRSGCRARFVGYERLEDMNDCRFLHYWTLSIFPGRYMYRNGGCERTVHSLQFLPGKSFTASNRSYPAKMPRRWAQAPVPRRTRARARARHGPGTANPDNKKGAHGSFESRAPPTCAFSCCSHTRQNQQARSSRTTATNPTTRADAILQSRLKPMWPTEPQRRSAPCPALAGPAGPRSASL</sequence>
<organism evidence="2 3">
    <name type="scientific">Collinsella intestinalis</name>
    <dbReference type="NCBI Taxonomy" id="147207"/>
    <lineage>
        <taxon>Bacteria</taxon>
        <taxon>Bacillati</taxon>
        <taxon>Actinomycetota</taxon>
        <taxon>Coriobacteriia</taxon>
        <taxon>Coriobacteriales</taxon>
        <taxon>Coriobacteriaceae</taxon>
        <taxon>Collinsella</taxon>
    </lineage>
</organism>
<dbReference type="AlphaFoldDB" id="A0A5K1JD49"/>
<dbReference type="Proteomes" id="UP000405524">
    <property type="component" value="Unassembled WGS sequence"/>
</dbReference>
<evidence type="ECO:0000313" key="3">
    <source>
        <dbReference type="Proteomes" id="UP000405524"/>
    </source>
</evidence>